<accession>A0ABM1A543</accession>
<reference evidence="3" key="1">
    <citation type="submission" date="2025-08" db="UniProtKB">
        <authorList>
            <consortium name="RefSeq"/>
        </authorList>
    </citation>
    <scope>IDENTIFICATION</scope>
</reference>
<gene>
    <name evidence="3" type="primary">LOC106012482</name>
</gene>
<feature type="signal peptide" evidence="1">
    <location>
        <begin position="1"/>
        <end position="16"/>
    </location>
</feature>
<evidence type="ECO:0000256" key="1">
    <source>
        <dbReference type="SAM" id="SignalP"/>
    </source>
</evidence>
<dbReference type="GeneID" id="106012482"/>
<dbReference type="Proteomes" id="UP000694888">
    <property type="component" value="Unplaced"/>
</dbReference>
<organism evidence="2 3">
    <name type="scientific">Aplysia californica</name>
    <name type="common">California sea hare</name>
    <dbReference type="NCBI Taxonomy" id="6500"/>
    <lineage>
        <taxon>Eukaryota</taxon>
        <taxon>Metazoa</taxon>
        <taxon>Spiralia</taxon>
        <taxon>Lophotrochozoa</taxon>
        <taxon>Mollusca</taxon>
        <taxon>Gastropoda</taxon>
        <taxon>Heterobranchia</taxon>
        <taxon>Euthyneura</taxon>
        <taxon>Tectipleura</taxon>
        <taxon>Aplysiida</taxon>
        <taxon>Aplysioidea</taxon>
        <taxon>Aplysiidae</taxon>
        <taxon>Aplysia</taxon>
    </lineage>
</organism>
<feature type="chain" id="PRO_5045158601" evidence="1">
    <location>
        <begin position="17"/>
        <end position="180"/>
    </location>
</feature>
<sequence>MRSLILLCVFAPLVMSDAVDVTTICLPKQISGKAFNLVNDTQADYAFDFGLNKAAAKLPTGERYVVDLSTRQGYMIDTQDVCAKFAVGIFDTVAQCLPANAVALGQMTGGLGATQTTLDVFQVQLDANSISQILVDRESNVSLPVIRRDFSTVSGTRLTLFANPSLSIPDATIFNIPAAC</sequence>
<dbReference type="RefSeq" id="XP_012941007.1">
    <property type="nucleotide sequence ID" value="XM_013085553.2"/>
</dbReference>
<name>A0ABM1A543_APLCA</name>
<protein>
    <submittedName>
        <fullName evidence="3">Uncharacterized protein LOC106012482</fullName>
    </submittedName>
</protein>
<keyword evidence="2" id="KW-1185">Reference proteome</keyword>
<evidence type="ECO:0000313" key="2">
    <source>
        <dbReference type="Proteomes" id="UP000694888"/>
    </source>
</evidence>
<proteinExistence type="predicted"/>
<evidence type="ECO:0000313" key="3">
    <source>
        <dbReference type="RefSeq" id="XP_012941007.1"/>
    </source>
</evidence>
<keyword evidence="1" id="KW-0732">Signal</keyword>